<comment type="caution">
    <text evidence="1">The sequence shown here is derived from an EMBL/GenBank/DDBJ whole genome shotgun (WGS) entry which is preliminary data.</text>
</comment>
<reference evidence="1" key="1">
    <citation type="submission" date="2022-03" db="EMBL/GenBank/DDBJ databases">
        <authorList>
            <person name="Brunel B."/>
        </authorList>
    </citation>
    <scope>NUCLEOTIDE SEQUENCE</scope>
    <source>
        <strain evidence="1">STM4922sample</strain>
    </source>
</reference>
<evidence type="ECO:0000313" key="1">
    <source>
        <dbReference type="EMBL" id="CAH2407013.1"/>
    </source>
</evidence>
<keyword evidence="2" id="KW-1185">Reference proteome</keyword>
<protein>
    <submittedName>
        <fullName evidence="1">Uncharacterized protein</fullName>
    </submittedName>
</protein>
<accession>A0ABM9ECM3</accession>
<evidence type="ECO:0000313" key="2">
    <source>
        <dbReference type="Proteomes" id="UP001152604"/>
    </source>
</evidence>
<organism evidence="1 2">
    <name type="scientific">Mesorhizobium ventifaucium</name>
    <dbReference type="NCBI Taxonomy" id="666020"/>
    <lineage>
        <taxon>Bacteria</taxon>
        <taxon>Pseudomonadati</taxon>
        <taxon>Pseudomonadota</taxon>
        <taxon>Alphaproteobacteria</taxon>
        <taxon>Hyphomicrobiales</taxon>
        <taxon>Phyllobacteriaceae</taxon>
        <taxon>Mesorhizobium</taxon>
    </lineage>
</organism>
<proteinExistence type="predicted"/>
<dbReference type="EMBL" id="CAKXZS010000056">
    <property type="protein sequence ID" value="CAH2407013.1"/>
    <property type="molecule type" value="Genomic_DNA"/>
</dbReference>
<gene>
    <name evidence="1" type="ORF">MES4922_60050</name>
</gene>
<sequence length="104" mass="12299">MAARWHGSIPRAERNSTARLPTACRSRLQEADPLALIVFTRFRAENRYTLFPELLSFVFTQFRTENRYTLFPELLSFVFTQFRTENRYTLFLELLRNDVTDASA</sequence>
<name>A0ABM9ECM3_9HYPH</name>
<dbReference type="Proteomes" id="UP001152604">
    <property type="component" value="Unassembled WGS sequence"/>
</dbReference>